<name>A0AC35G633_9BILA</name>
<evidence type="ECO:0000313" key="2">
    <source>
        <dbReference type="WBParaSite" id="PS1159_v2.g24080.t1"/>
    </source>
</evidence>
<dbReference type="Proteomes" id="UP000887580">
    <property type="component" value="Unplaced"/>
</dbReference>
<protein>
    <submittedName>
        <fullName evidence="2">Uncharacterized protein</fullName>
    </submittedName>
</protein>
<dbReference type="WBParaSite" id="PS1159_v2.g24080.t1">
    <property type="protein sequence ID" value="PS1159_v2.g24080.t1"/>
    <property type="gene ID" value="PS1159_v2.g24080"/>
</dbReference>
<proteinExistence type="predicted"/>
<accession>A0AC35G633</accession>
<organism evidence="1 2">
    <name type="scientific">Panagrolaimus sp. PS1159</name>
    <dbReference type="NCBI Taxonomy" id="55785"/>
    <lineage>
        <taxon>Eukaryota</taxon>
        <taxon>Metazoa</taxon>
        <taxon>Ecdysozoa</taxon>
        <taxon>Nematoda</taxon>
        <taxon>Chromadorea</taxon>
        <taxon>Rhabditida</taxon>
        <taxon>Tylenchina</taxon>
        <taxon>Panagrolaimomorpha</taxon>
        <taxon>Panagrolaimoidea</taxon>
        <taxon>Panagrolaimidae</taxon>
        <taxon>Panagrolaimus</taxon>
    </lineage>
</organism>
<evidence type="ECO:0000313" key="1">
    <source>
        <dbReference type="Proteomes" id="UP000887580"/>
    </source>
</evidence>
<reference evidence="2" key="1">
    <citation type="submission" date="2022-11" db="UniProtKB">
        <authorList>
            <consortium name="WormBaseParasite"/>
        </authorList>
    </citation>
    <scope>IDENTIFICATION</scope>
</reference>
<sequence>MDSKPPVSEKEDKKKPGSSDSSKDKSPNPQNAYQPPQFPSYRYETPDAYEQHPFFAKFMAQQKSTWDIWQPTQIEFAQLHQRNPLGCEPRNRFTNVFEDEPLTPVNTFVTLPLPLLSEGRDEQGLQHPHSIFSPDPSPFPEPEPQPGPSIPRPSNPPPLARSSQQQIHLNPIYEEHHQSDQHAHNQQQQQ</sequence>